<comment type="similarity">
    <text evidence="3 7">Belongs to the IspD/TarI cytidylyltransferase family. IspD subfamily.</text>
</comment>
<keyword evidence="6 7" id="KW-0414">Isoprene biosynthesis</keyword>
<reference evidence="8 9" key="1">
    <citation type="submission" date="2020-07" db="EMBL/GenBank/DDBJ databases">
        <title>Vallitalea guaymasensis genome.</title>
        <authorList>
            <person name="Postec A."/>
        </authorList>
    </citation>
    <scope>NUCLEOTIDE SEQUENCE [LARGE SCALE GENOMIC DNA]</scope>
    <source>
        <strain evidence="8 9">Ra1766G1</strain>
    </source>
</reference>
<dbReference type="FunFam" id="3.90.550.10:FF:000003">
    <property type="entry name" value="2-C-methyl-D-erythritol 4-phosphate cytidylyltransferase"/>
    <property type="match status" value="1"/>
</dbReference>
<dbReference type="GO" id="GO:0050518">
    <property type="term" value="F:2-C-methyl-D-erythritol 4-phosphate cytidylyltransferase activity"/>
    <property type="evidence" value="ECO:0007669"/>
    <property type="project" value="UniProtKB-UniRule"/>
</dbReference>
<feature type="site" description="Transition state stabilizer" evidence="7">
    <location>
        <position position="25"/>
    </location>
</feature>
<dbReference type="SUPFAM" id="SSF53448">
    <property type="entry name" value="Nucleotide-diphospho-sugar transferases"/>
    <property type="match status" value="1"/>
</dbReference>
<dbReference type="PROSITE" id="PS01295">
    <property type="entry name" value="ISPD"/>
    <property type="match status" value="1"/>
</dbReference>
<dbReference type="InterPro" id="IPR034683">
    <property type="entry name" value="IspD/TarI"/>
</dbReference>
<dbReference type="GO" id="GO:0019288">
    <property type="term" value="P:isopentenyl diphosphate biosynthetic process, methylerythritol 4-phosphate pathway"/>
    <property type="evidence" value="ECO:0007669"/>
    <property type="project" value="UniProtKB-UniRule"/>
</dbReference>
<evidence type="ECO:0000256" key="7">
    <source>
        <dbReference type="HAMAP-Rule" id="MF_00108"/>
    </source>
</evidence>
<proteinExistence type="inferred from homology"/>
<dbReference type="HAMAP" id="MF_00108">
    <property type="entry name" value="IspD"/>
    <property type="match status" value="1"/>
</dbReference>
<comment type="function">
    <text evidence="7">Catalyzes the formation of 4-diphosphocytidyl-2-C-methyl-D-erythritol from CTP and 2-C-methyl-D-erythritol 4-phosphate (MEP).</text>
</comment>
<dbReference type="Proteomes" id="UP000677305">
    <property type="component" value="Chromosome"/>
</dbReference>
<dbReference type="AlphaFoldDB" id="A0A8J8MBZ5"/>
<keyword evidence="4 7" id="KW-0808">Transferase</keyword>
<evidence type="ECO:0000313" key="9">
    <source>
        <dbReference type="Proteomes" id="UP000677305"/>
    </source>
</evidence>
<feature type="site" description="Positions MEP for the nucleophilic attack" evidence="7">
    <location>
        <position position="158"/>
    </location>
</feature>
<dbReference type="InterPro" id="IPR050088">
    <property type="entry name" value="IspD/TarI_cytidylyltransf_bact"/>
</dbReference>
<evidence type="ECO:0000256" key="6">
    <source>
        <dbReference type="ARBA" id="ARBA00023229"/>
    </source>
</evidence>
<gene>
    <name evidence="7 8" type="primary">ispD</name>
    <name evidence="8" type="ORF">HYG85_15290</name>
</gene>
<protein>
    <recommendedName>
        <fullName evidence="7">2-C-methyl-D-erythritol 4-phosphate cytidylyltransferase</fullName>
        <ecNumber evidence="7">2.7.7.60</ecNumber>
    </recommendedName>
    <alternativeName>
        <fullName evidence="7">4-diphosphocytidyl-2C-methyl-D-erythritol synthase</fullName>
    </alternativeName>
    <alternativeName>
        <fullName evidence="7">MEP cytidylyltransferase</fullName>
        <shortName evidence="7">MCT</shortName>
    </alternativeName>
</protein>
<evidence type="ECO:0000256" key="5">
    <source>
        <dbReference type="ARBA" id="ARBA00022695"/>
    </source>
</evidence>
<evidence type="ECO:0000256" key="1">
    <source>
        <dbReference type="ARBA" id="ARBA00001282"/>
    </source>
</evidence>
<dbReference type="InterPro" id="IPR001228">
    <property type="entry name" value="IspD"/>
</dbReference>
<dbReference type="RefSeq" id="WP_212690404.1">
    <property type="nucleotide sequence ID" value="NZ_CP058561.1"/>
</dbReference>
<comment type="pathway">
    <text evidence="2 7">Isoprenoid biosynthesis; isopentenyl diphosphate biosynthesis via DXP pathway; isopentenyl diphosphate from 1-deoxy-D-xylulose 5-phosphate: step 2/6.</text>
</comment>
<keyword evidence="9" id="KW-1185">Reference proteome</keyword>
<dbReference type="InterPro" id="IPR029044">
    <property type="entry name" value="Nucleotide-diphossugar_trans"/>
</dbReference>
<dbReference type="Gene3D" id="3.90.550.10">
    <property type="entry name" value="Spore Coat Polysaccharide Biosynthesis Protein SpsA, Chain A"/>
    <property type="match status" value="1"/>
</dbReference>
<dbReference type="NCBIfam" id="TIGR00453">
    <property type="entry name" value="ispD"/>
    <property type="match status" value="1"/>
</dbReference>
<evidence type="ECO:0000256" key="2">
    <source>
        <dbReference type="ARBA" id="ARBA00004787"/>
    </source>
</evidence>
<sequence length="231" mass="26137">MNNVQCTVIIPAAGKGKRMKNDKSKQYIELDGKPILAYTIDAFEKCNEIQNIILVVGKDEVDYCRKEIVEKYNYQKIIAILEGGKERQDSVYEGIKKVPEDSDIVLIHDGARPFIGAEQIKQTIDDGIKYGACVLGVKVKDTIKVVDDDNNIVDTPNRNNLWAIQTPQTFKKELIALAYQKAQNDNYCATDDSMLVEKYLDIKIKIVEGLYSNIKITTIEDLIIAKNFIDQ</sequence>
<dbReference type="Pfam" id="PF01128">
    <property type="entry name" value="IspD"/>
    <property type="match status" value="1"/>
</dbReference>
<dbReference type="CDD" id="cd02516">
    <property type="entry name" value="CDP-ME_synthetase"/>
    <property type="match status" value="1"/>
</dbReference>
<keyword evidence="5 7" id="KW-0548">Nucleotidyltransferase</keyword>
<dbReference type="EC" id="2.7.7.60" evidence="7"/>
<name>A0A8J8MBZ5_9FIRM</name>
<evidence type="ECO:0000256" key="4">
    <source>
        <dbReference type="ARBA" id="ARBA00022679"/>
    </source>
</evidence>
<dbReference type="KEGG" id="vgu:HYG85_15290"/>
<dbReference type="EMBL" id="CP058561">
    <property type="protein sequence ID" value="QUH30209.1"/>
    <property type="molecule type" value="Genomic_DNA"/>
</dbReference>
<dbReference type="InterPro" id="IPR018294">
    <property type="entry name" value="ISPD_synthase_CS"/>
</dbReference>
<dbReference type="PANTHER" id="PTHR32125">
    <property type="entry name" value="2-C-METHYL-D-ERYTHRITOL 4-PHOSPHATE CYTIDYLYLTRANSFERASE, CHLOROPLASTIC"/>
    <property type="match status" value="1"/>
</dbReference>
<evidence type="ECO:0000256" key="3">
    <source>
        <dbReference type="ARBA" id="ARBA00009789"/>
    </source>
</evidence>
<feature type="site" description="Positions MEP for the nucleophilic attack" evidence="7">
    <location>
        <position position="215"/>
    </location>
</feature>
<dbReference type="UniPathway" id="UPA00056">
    <property type="reaction ID" value="UER00093"/>
</dbReference>
<dbReference type="PANTHER" id="PTHR32125:SF4">
    <property type="entry name" value="2-C-METHYL-D-ERYTHRITOL 4-PHOSPHATE CYTIDYLYLTRANSFERASE, CHLOROPLASTIC"/>
    <property type="match status" value="1"/>
</dbReference>
<organism evidence="8 9">
    <name type="scientific">Vallitalea guaymasensis</name>
    <dbReference type="NCBI Taxonomy" id="1185412"/>
    <lineage>
        <taxon>Bacteria</taxon>
        <taxon>Bacillati</taxon>
        <taxon>Bacillota</taxon>
        <taxon>Clostridia</taxon>
        <taxon>Lachnospirales</taxon>
        <taxon>Vallitaleaceae</taxon>
        <taxon>Vallitalea</taxon>
    </lineage>
</organism>
<feature type="site" description="Transition state stabilizer" evidence="7">
    <location>
        <position position="18"/>
    </location>
</feature>
<accession>A0A8J8MBZ5</accession>
<evidence type="ECO:0000313" key="8">
    <source>
        <dbReference type="EMBL" id="QUH30209.1"/>
    </source>
</evidence>
<comment type="catalytic activity">
    <reaction evidence="1 7">
        <text>2-C-methyl-D-erythritol 4-phosphate + CTP + H(+) = 4-CDP-2-C-methyl-D-erythritol + diphosphate</text>
        <dbReference type="Rhea" id="RHEA:13429"/>
        <dbReference type="ChEBI" id="CHEBI:15378"/>
        <dbReference type="ChEBI" id="CHEBI:33019"/>
        <dbReference type="ChEBI" id="CHEBI:37563"/>
        <dbReference type="ChEBI" id="CHEBI:57823"/>
        <dbReference type="ChEBI" id="CHEBI:58262"/>
        <dbReference type="EC" id="2.7.7.60"/>
    </reaction>
</comment>